<name>A0A956RS53_UNCEI</name>
<feature type="non-terminal residue" evidence="1">
    <location>
        <position position="1"/>
    </location>
</feature>
<sequence>DALVERARSLAKGIEFYKSPVPPEAVSWKQKLDGCRLSYFSRYNSGGGGGGYTTQTTIDLCAEGYFKWNLEDETVWNADPGGVTGGYSMQHGKGNGTWKIVGRGGSAALLLTFHDGSTREYVLSTNDQGQTFLDGDRYLRTCDPNDGVVEARPQCP</sequence>
<organism evidence="1 2">
    <name type="scientific">Eiseniibacteriota bacterium</name>
    <dbReference type="NCBI Taxonomy" id="2212470"/>
    <lineage>
        <taxon>Bacteria</taxon>
        <taxon>Candidatus Eiseniibacteriota</taxon>
    </lineage>
</organism>
<reference evidence="1" key="1">
    <citation type="submission" date="2020-04" db="EMBL/GenBank/DDBJ databases">
        <authorList>
            <person name="Zhang T."/>
        </authorList>
    </citation>
    <scope>NUCLEOTIDE SEQUENCE</scope>
    <source>
        <strain evidence="1">HKST-UBA01</strain>
    </source>
</reference>
<accession>A0A956RS53</accession>
<comment type="caution">
    <text evidence="1">The sequence shown here is derived from an EMBL/GenBank/DDBJ whole genome shotgun (WGS) entry which is preliminary data.</text>
</comment>
<dbReference type="AlphaFoldDB" id="A0A956RS53"/>
<proteinExistence type="predicted"/>
<gene>
    <name evidence="1" type="ORF">KC729_17005</name>
</gene>
<evidence type="ECO:0000313" key="1">
    <source>
        <dbReference type="EMBL" id="MCA9729389.1"/>
    </source>
</evidence>
<evidence type="ECO:0000313" key="2">
    <source>
        <dbReference type="Proteomes" id="UP000697710"/>
    </source>
</evidence>
<protein>
    <submittedName>
        <fullName evidence="1">Uncharacterized protein</fullName>
    </submittedName>
</protein>
<dbReference type="EMBL" id="JAGQHR010000675">
    <property type="protein sequence ID" value="MCA9729389.1"/>
    <property type="molecule type" value="Genomic_DNA"/>
</dbReference>
<reference evidence="1" key="2">
    <citation type="journal article" date="2021" name="Microbiome">
        <title>Successional dynamics and alternative stable states in a saline activated sludge microbial community over 9 years.</title>
        <authorList>
            <person name="Wang Y."/>
            <person name="Ye J."/>
            <person name="Ju F."/>
            <person name="Liu L."/>
            <person name="Boyd J.A."/>
            <person name="Deng Y."/>
            <person name="Parks D.H."/>
            <person name="Jiang X."/>
            <person name="Yin X."/>
            <person name="Woodcroft B.J."/>
            <person name="Tyson G.W."/>
            <person name="Hugenholtz P."/>
            <person name="Polz M.F."/>
            <person name="Zhang T."/>
        </authorList>
    </citation>
    <scope>NUCLEOTIDE SEQUENCE</scope>
    <source>
        <strain evidence="1">HKST-UBA01</strain>
    </source>
</reference>
<dbReference type="Proteomes" id="UP000697710">
    <property type="component" value="Unassembled WGS sequence"/>
</dbReference>